<dbReference type="EMBL" id="BLAX01000001">
    <property type="protein sequence ID" value="GET33585.1"/>
    <property type="molecule type" value="Genomic_DNA"/>
</dbReference>
<accession>A0A5M4B0A7</accession>
<keyword evidence="2" id="KW-1185">Reference proteome</keyword>
<gene>
    <name evidence="1" type="ORF">PbJCM13498_24480</name>
</gene>
<name>A0A5M4B0A7_9BACT</name>
<organism evidence="1 2">
    <name type="scientific">Prolixibacter bellariivorans</name>
    <dbReference type="NCBI Taxonomy" id="314319"/>
    <lineage>
        <taxon>Bacteria</taxon>
        <taxon>Pseudomonadati</taxon>
        <taxon>Bacteroidota</taxon>
        <taxon>Bacteroidia</taxon>
        <taxon>Marinilabiliales</taxon>
        <taxon>Prolixibacteraceae</taxon>
        <taxon>Prolixibacter</taxon>
    </lineage>
</organism>
<evidence type="ECO:0000313" key="1">
    <source>
        <dbReference type="EMBL" id="GET33585.1"/>
    </source>
</evidence>
<reference evidence="1 2" key="1">
    <citation type="submission" date="2019-10" db="EMBL/GenBank/DDBJ databases">
        <title>Prolixibacter strains distinguished by the presence of nitrate reductase genes were adept at nitrate-dependent anaerobic corrosion of metallic iron and carbon steel.</title>
        <authorList>
            <person name="Iino T."/>
            <person name="Shono N."/>
            <person name="Ito K."/>
            <person name="Nakamura R."/>
            <person name="Sueoka K."/>
            <person name="Harayama S."/>
            <person name="Ohkuma M."/>
        </authorList>
    </citation>
    <scope>NUCLEOTIDE SEQUENCE [LARGE SCALE GENOMIC DNA]</scope>
    <source>
        <strain evidence="1 2">JCM 13498</strain>
    </source>
</reference>
<dbReference type="AlphaFoldDB" id="A0A5M4B0A7"/>
<comment type="caution">
    <text evidence="1">The sequence shown here is derived from an EMBL/GenBank/DDBJ whole genome shotgun (WGS) entry which is preliminary data.</text>
</comment>
<protein>
    <submittedName>
        <fullName evidence="1">Uncharacterized protein</fullName>
    </submittedName>
</protein>
<sequence length="61" mass="6971">MVNNLTKKGRIMKLIRIGMILFGMCFGFIGGAAGQTSNIEIMPFPEMTLWCMWFTEPVIKR</sequence>
<proteinExistence type="predicted"/>
<dbReference type="Proteomes" id="UP000391834">
    <property type="component" value="Unassembled WGS sequence"/>
</dbReference>
<evidence type="ECO:0000313" key="2">
    <source>
        <dbReference type="Proteomes" id="UP000391834"/>
    </source>
</evidence>